<dbReference type="InterPro" id="IPR018711">
    <property type="entry name" value="NAGPA"/>
</dbReference>
<reference evidence="2" key="1">
    <citation type="submission" date="2023-06" db="EMBL/GenBank/DDBJ databases">
        <title>Genomic of Agaribacillus aureum.</title>
        <authorList>
            <person name="Wang G."/>
        </authorList>
    </citation>
    <scope>NUCLEOTIDE SEQUENCE</scope>
    <source>
        <strain evidence="2">BMA12</strain>
    </source>
</reference>
<proteinExistence type="predicted"/>
<evidence type="ECO:0000259" key="1">
    <source>
        <dbReference type="Pfam" id="PF09992"/>
    </source>
</evidence>
<protein>
    <submittedName>
        <fullName evidence="2">Phosphodiester glycosidase family protein</fullName>
    </submittedName>
</protein>
<name>A0ABT8L2X9_9BACT</name>
<keyword evidence="2" id="KW-0378">Hydrolase</keyword>
<feature type="domain" description="Phosphodiester glycosidase" evidence="1">
    <location>
        <begin position="72"/>
        <end position="220"/>
    </location>
</feature>
<evidence type="ECO:0000313" key="2">
    <source>
        <dbReference type="EMBL" id="MDN5211591.1"/>
    </source>
</evidence>
<dbReference type="GO" id="GO:0016798">
    <property type="term" value="F:hydrolase activity, acting on glycosyl bonds"/>
    <property type="evidence" value="ECO:0007669"/>
    <property type="project" value="UniProtKB-KW"/>
</dbReference>
<organism evidence="2 3">
    <name type="scientific">Agaribacillus aureus</name>
    <dbReference type="NCBI Taxonomy" id="3051825"/>
    <lineage>
        <taxon>Bacteria</taxon>
        <taxon>Pseudomonadati</taxon>
        <taxon>Bacteroidota</taxon>
        <taxon>Cytophagia</taxon>
        <taxon>Cytophagales</taxon>
        <taxon>Splendidivirgaceae</taxon>
        <taxon>Agaribacillus</taxon>
    </lineage>
</organism>
<comment type="caution">
    <text evidence="2">The sequence shown here is derived from an EMBL/GenBank/DDBJ whole genome shotgun (WGS) entry which is preliminary data.</text>
</comment>
<keyword evidence="3" id="KW-1185">Reference proteome</keyword>
<dbReference type="RefSeq" id="WP_346756921.1">
    <property type="nucleotide sequence ID" value="NZ_JAUJEB010000001.1"/>
</dbReference>
<sequence length="240" mass="27222">MRKFNLIALTGLLVGLSGFYLGTVTSSETKIISHIIDPRNQQIKFFWKDEKGENYKNFRRLKKSLLEKNEDLVFAMNGGMYNRDLSPQGLFIENGQVLAGLDTLERGYGNFYLQPNGVFFINVEGKATICETKAFEINDKIQYATQSGPLLLIDGKMHPKFIKGSKNVHIRNGVGILPDGKLLFAMSKEKINFYDFASYFMNKGCNNALYLDGFVSRTYLPEKDWIQLDGNFGVIIGEVR</sequence>
<dbReference type="Pfam" id="PF09992">
    <property type="entry name" value="NAGPA"/>
    <property type="match status" value="1"/>
</dbReference>
<gene>
    <name evidence="2" type="ORF">QQ020_06000</name>
</gene>
<dbReference type="Proteomes" id="UP001172083">
    <property type="component" value="Unassembled WGS sequence"/>
</dbReference>
<keyword evidence="2" id="KW-0326">Glycosidase</keyword>
<accession>A0ABT8L2X9</accession>
<evidence type="ECO:0000313" key="3">
    <source>
        <dbReference type="Proteomes" id="UP001172083"/>
    </source>
</evidence>
<dbReference type="EMBL" id="JAUJEB010000001">
    <property type="protein sequence ID" value="MDN5211591.1"/>
    <property type="molecule type" value="Genomic_DNA"/>
</dbReference>